<evidence type="ECO:0000313" key="3">
    <source>
        <dbReference type="EMBL" id="KAK9844107.1"/>
    </source>
</evidence>
<dbReference type="EMBL" id="JALJOU010000004">
    <property type="protein sequence ID" value="KAK9844107.1"/>
    <property type="molecule type" value="Genomic_DNA"/>
</dbReference>
<evidence type="ECO:0000313" key="4">
    <source>
        <dbReference type="Proteomes" id="UP001445335"/>
    </source>
</evidence>
<comment type="caution">
    <text evidence="3">The sequence shown here is derived from an EMBL/GenBank/DDBJ whole genome shotgun (WGS) entry which is preliminary data.</text>
</comment>
<dbReference type="GO" id="GO:0004525">
    <property type="term" value="F:ribonuclease III activity"/>
    <property type="evidence" value="ECO:0007669"/>
    <property type="project" value="InterPro"/>
</dbReference>
<sequence length="155" mass="16692">MGYKFHSPWLLRLALLHVSAVHKSPAPTLPLIGDSVLALIVIEQCSATYPTASGGDLTIAKHKLCSREACTANARALGLEEVVVVGRCLSTQVGNGLDADDPNWTSSSVTAEAFEAVLGAVYLDGGLERARDMYVRCFPLPESIREVNKWEKKPA</sequence>
<dbReference type="GO" id="GO:0006396">
    <property type="term" value="P:RNA processing"/>
    <property type="evidence" value="ECO:0007669"/>
    <property type="project" value="InterPro"/>
</dbReference>
<dbReference type="SUPFAM" id="SSF69065">
    <property type="entry name" value="RNase III domain-like"/>
    <property type="match status" value="1"/>
</dbReference>
<keyword evidence="1" id="KW-0732">Signal</keyword>
<evidence type="ECO:0000256" key="1">
    <source>
        <dbReference type="SAM" id="SignalP"/>
    </source>
</evidence>
<feature type="signal peptide" evidence="1">
    <location>
        <begin position="1"/>
        <end position="20"/>
    </location>
</feature>
<protein>
    <recommendedName>
        <fullName evidence="2">RNase III domain-containing protein</fullName>
    </recommendedName>
</protein>
<dbReference type="Proteomes" id="UP001445335">
    <property type="component" value="Unassembled WGS sequence"/>
</dbReference>
<evidence type="ECO:0000259" key="2">
    <source>
        <dbReference type="PROSITE" id="PS50142"/>
    </source>
</evidence>
<organism evidence="3 4">
    <name type="scientific">Elliptochloris bilobata</name>
    <dbReference type="NCBI Taxonomy" id="381761"/>
    <lineage>
        <taxon>Eukaryota</taxon>
        <taxon>Viridiplantae</taxon>
        <taxon>Chlorophyta</taxon>
        <taxon>core chlorophytes</taxon>
        <taxon>Trebouxiophyceae</taxon>
        <taxon>Trebouxiophyceae incertae sedis</taxon>
        <taxon>Elliptochloris clade</taxon>
        <taxon>Elliptochloris</taxon>
    </lineage>
</organism>
<gene>
    <name evidence="3" type="ORF">WJX81_004665</name>
</gene>
<proteinExistence type="predicted"/>
<feature type="chain" id="PRO_5043452599" description="RNase III domain-containing protein" evidence="1">
    <location>
        <begin position="21"/>
        <end position="155"/>
    </location>
</feature>
<accession>A0AAW1SDR7</accession>
<dbReference type="SMART" id="SM00535">
    <property type="entry name" value="RIBOc"/>
    <property type="match status" value="1"/>
</dbReference>
<keyword evidence="4" id="KW-1185">Reference proteome</keyword>
<feature type="domain" description="RNase III" evidence="2">
    <location>
        <begin position="1"/>
        <end position="126"/>
    </location>
</feature>
<name>A0AAW1SDR7_9CHLO</name>
<dbReference type="PROSITE" id="PS50142">
    <property type="entry name" value="RNASE_3_2"/>
    <property type="match status" value="1"/>
</dbReference>
<dbReference type="InterPro" id="IPR000999">
    <property type="entry name" value="RNase_III_dom"/>
</dbReference>
<dbReference type="CDD" id="cd00593">
    <property type="entry name" value="RIBOc"/>
    <property type="match status" value="1"/>
</dbReference>
<reference evidence="3 4" key="1">
    <citation type="journal article" date="2024" name="Nat. Commun.">
        <title>Phylogenomics reveals the evolutionary origins of lichenization in chlorophyte algae.</title>
        <authorList>
            <person name="Puginier C."/>
            <person name="Libourel C."/>
            <person name="Otte J."/>
            <person name="Skaloud P."/>
            <person name="Haon M."/>
            <person name="Grisel S."/>
            <person name="Petersen M."/>
            <person name="Berrin J.G."/>
            <person name="Delaux P.M."/>
            <person name="Dal Grande F."/>
            <person name="Keller J."/>
        </authorList>
    </citation>
    <scope>NUCLEOTIDE SEQUENCE [LARGE SCALE GENOMIC DNA]</scope>
    <source>
        <strain evidence="3 4">SAG 245.80</strain>
    </source>
</reference>
<dbReference type="Pfam" id="PF00636">
    <property type="entry name" value="Ribonuclease_3"/>
    <property type="match status" value="1"/>
</dbReference>
<dbReference type="InterPro" id="IPR036389">
    <property type="entry name" value="RNase_III_sf"/>
</dbReference>
<dbReference type="Gene3D" id="1.10.1520.10">
    <property type="entry name" value="Ribonuclease III domain"/>
    <property type="match status" value="1"/>
</dbReference>
<dbReference type="AlphaFoldDB" id="A0AAW1SDR7"/>